<dbReference type="AlphaFoldDB" id="A0A0F8XRL3"/>
<organism evidence="1">
    <name type="scientific">marine sediment metagenome</name>
    <dbReference type="NCBI Taxonomy" id="412755"/>
    <lineage>
        <taxon>unclassified sequences</taxon>
        <taxon>metagenomes</taxon>
        <taxon>ecological metagenomes</taxon>
    </lineage>
</organism>
<proteinExistence type="predicted"/>
<feature type="non-terminal residue" evidence="1">
    <location>
        <position position="31"/>
    </location>
</feature>
<dbReference type="EMBL" id="LAZR01057662">
    <property type="protein sequence ID" value="KKK71593.1"/>
    <property type="molecule type" value="Genomic_DNA"/>
</dbReference>
<name>A0A0F8XRL3_9ZZZZ</name>
<sequence>MCLSSDFVIQNALGTLMSAMGCDLNRSMQHF</sequence>
<evidence type="ECO:0000313" key="1">
    <source>
        <dbReference type="EMBL" id="KKK71593.1"/>
    </source>
</evidence>
<protein>
    <submittedName>
        <fullName evidence="1">Uncharacterized protein</fullName>
    </submittedName>
</protein>
<gene>
    <name evidence="1" type="ORF">LCGC14_2912350</name>
</gene>
<accession>A0A0F8XRL3</accession>
<reference evidence="1" key="1">
    <citation type="journal article" date="2015" name="Nature">
        <title>Complex archaea that bridge the gap between prokaryotes and eukaryotes.</title>
        <authorList>
            <person name="Spang A."/>
            <person name="Saw J.H."/>
            <person name="Jorgensen S.L."/>
            <person name="Zaremba-Niedzwiedzka K."/>
            <person name="Martijn J."/>
            <person name="Lind A.E."/>
            <person name="van Eijk R."/>
            <person name="Schleper C."/>
            <person name="Guy L."/>
            <person name="Ettema T.J."/>
        </authorList>
    </citation>
    <scope>NUCLEOTIDE SEQUENCE</scope>
</reference>
<comment type="caution">
    <text evidence="1">The sequence shown here is derived from an EMBL/GenBank/DDBJ whole genome shotgun (WGS) entry which is preliminary data.</text>
</comment>